<dbReference type="EMBL" id="JARAOO010000004">
    <property type="protein sequence ID" value="KAJ7972281.1"/>
    <property type="molecule type" value="Genomic_DNA"/>
</dbReference>
<proteinExistence type="predicted"/>
<dbReference type="KEGG" id="qsa:O6P43_010193"/>
<evidence type="ECO:0000256" key="1">
    <source>
        <dbReference type="SAM" id="MobiDB-lite"/>
    </source>
</evidence>
<name>A0AAD7PZY3_QUISA</name>
<feature type="region of interest" description="Disordered" evidence="1">
    <location>
        <begin position="85"/>
        <end position="142"/>
    </location>
</feature>
<feature type="compositionally biased region" description="Polar residues" evidence="1">
    <location>
        <begin position="133"/>
        <end position="142"/>
    </location>
</feature>
<keyword evidence="3" id="KW-1185">Reference proteome</keyword>
<evidence type="ECO:0000313" key="3">
    <source>
        <dbReference type="Proteomes" id="UP001163823"/>
    </source>
</evidence>
<organism evidence="2 3">
    <name type="scientific">Quillaja saponaria</name>
    <name type="common">Soap bark tree</name>
    <dbReference type="NCBI Taxonomy" id="32244"/>
    <lineage>
        <taxon>Eukaryota</taxon>
        <taxon>Viridiplantae</taxon>
        <taxon>Streptophyta</taxon>
        <taxon>Embryophyta</taxon>
        <taxon>Tracheophyta</taxon>
        <taxon>Spermatophyta</taxon>
        <taxon>Magnoliopsida</taxon>
        <taxon>eudicotyledons</taxon>
        <taxon>Gunneridae</taxon>
        <taxon>Pentapetalae</taxon>
        <taxon>rosids</taxon>
        <taxon>fabids</taxon>
        <taxon>Fabales</taxon>
        <taxon>Quillajaceae</taxon>
        <taxon>Quillaja</taxon>
    </lineage>
</organism>
<dbReference type="AlphaFoldDB" id="A0AAD7PZY3"/>
<reference evidence="2" key="1">
    <citation type="journal article" date="2023" name="Science">
        <title>Elucidation of the pathway for biosynthesis of saponin adjuvants from the soapbark tree.</title>
        <authorList>
            <person name="Reed J."/>
            <person name="Orme A."/>
            <person name="El-Demerdash A."/>
            <person name="Owen C."/>
            <person name="Martin L.B.B."/>
            <person name="Misra R.C."/>
            <person name="Kikuchi S."/>
            <person name="Rejzek M."/>
            <person name="Martin A.C."/>
            <person name="Harkess A."/>
            <person name="Leebens-Mack J."/>
            <person name="Louveau T."/>
            <person name="Stephenson M.J."/>
            <person name="Osbourn A."/>
        </authorList>
    </citation>
    <scope>NUCLEOTIDE SEQUENCE</scope>
    <source>
        <strain evidence="2">S10</strain>
    </source>
</reference>
<sequence>MPSPLQLQRSKEKPTGAKNKKEEKRINSGTKEEDAAAQLPSNIQEVSRAKTGEERTRRTVKVRETQLALKVNCLQLAKEPKLNEEGTTIKEKKKKKKQHEISKAALQLQLRSSTQENKGNIPHIEGGGRRNRTATPSQSDSQ</sequence>
<feature type="region of interest" description="Disordered" evidence="1">
    <location>
        <begin position="1"/>
        <end position="40"/>
    </location>
</feature>
<feature type="compositionally biased region" description="Basic and acidic residues" evidence="1">
    <location>
        <begin position="9"/>
        <end position="34"/>
    </location>
</feature>
<feature type="compositionally biased region" description="Polar residues" evidence="1">
    <location>
        <begin position="109"/>
        <end position="118"/>
    </location>
</feature>
<evidence type="ECO:0000313" key="2">
    <source>
        <dbReference type="EMBL" id="KAJ7972281.1"/>
    </source>
</evidence>
<gene>
    <name evidence="2" type="ORF">O6P43_010193</name>
</gene>
<accession>A0AAD7PZY3</accession>
<protein>
    <submittedName>
        <fullName evidence="2">Uncharacterized protein</fullName>
    </submittedName>
</protein>
<dbReference type="Proteomes" id="UP001163823">
    <property type="component" value="Chromosome 4"/>
</dbReference>
<comment type="caution">
    <text evidence="2">The sequence shown here is derived from an EMBL/GenBank/DDBJ whole genome shotgun (WGS) entry which is preliminary data.</text>
</comment>